<comment type="caution">
    <text evidence="2">The sequence shown here is derived from an EMBL/GenBank/DDBJ whole genome shotgun (WGS) entry which is preliminary data.</text>
</comment>
<keyword evidence="1" id="KW-1133">Transmembrane helix</keyword>
<accession>A0A8T0ILV9</accession>
<protein>
    <submittedName>
        <fullName evidence="2">Uncharacterized protein</fullName>
    </submittedName>
</protein>
<reference evidence="2" key="1">
    <citation type="submission" date="2020-06" db="EMBL/GenBank/DDBJ databases">
        <title>WGS assembly of Ceratodon purpureus strain R40.</title>
        <authorList>
            <person name="Carey S.B."/>
            <person name="Jenkins J."/>
            <person name="Shu S."/>
            <person name="Lovell J.T."/>
            <person name="Sreedasyam A."/>
            <person name="Maumus F."/>
            <person name="Tiley G.P."/>
            <person name="Fernandez-Pozo N."/>
            <person name="Barry K."/>
            <person name="Chen C."/>
            <person name="Wang M."/>
            <person name="Lipzen A."/>
            <person name="Daum C."/>
            <person name="Saski C.A."/>
            <person name="Payton A.C."/>
            <person name="Mcbreen J.C."/>
            <person name="Conrad R.E."/>
            <person name="Kollar L.M."/>
            <person name="Olsson S."/>
            <person name="Huttunen S."/>
            <person name="Landis J.B."/>
            <person name="Wickett N.J."/>
            <person name="Johnson M.G."/>
            <person name="Rensing S.A."/>
            <person name="Grimwood J."/>
            <person name="Schmutz J."/>
            <person name="Mcdaniel S.F."/>
        </authorList>
    </citation>
    <scope>NUCLEOTIDE SEQUENCE</scope>
    <source>
        <strain evidence="2">R40</strain>
    </source>
</reference>
<gene>
    <name evidence="2" type="ORF">KC19_3G170800</name>
</gene>
<evidence type="ECO:0000313" key="2">
    <source>
        <dbReference type="EMBL" id="KAG0583909.1"/>
    </source>
</evidence>
<keyword evidence="1" id="KW-0812">Transmembrane</keyword>
<feature type="transmembrane region" description="Helical" evidence="1">
    <location>
        <begin position="65"/>
        <end position="88"/>
    </location>
</feature>
<dbReference type="EMBL" id="CM026423">
    <property type="protein sequence ID" value="KAG0583909.1"/>
    <property type="molecule type" value="Genomic_DNA"/>
</dbReference>
<evidence type="ECO:0000256" key="1">
    <source>
        <dbReference type="SAM" id="Phobius"/>
    </source>
</evidence>
<organism evidence="2 3">
    <name type="scientific">Ceratodon purpureus</name>
    <name type="common">Fire moss</name>
    <name type="synonym">Dicranum purpureum</name>
    <dbReference type="NCBI Taxonomy" id="3225"/>
    <lineage>
        <taxon>Eukaryota</taxon>
        <taxon>Viridiplantae</taxon>
        <taxon>Streptophyta</taxon>
        <taxon>Embryophyta</taxon>
        <taxon>Bryophyta</taxon>
        <taxon>Bryophytina</taxon>
        <taxon>Bryopsida</taxon>
        <taxon>Dicranidae</taxon>
        <taxon>Pseudoditrichales</taxon>
        <taxon>Ditrichaceae</taxon>
        <taxon>Ceratodon</taxon>
    </lineage>
</organism>
<name>A0A8T0ILV9_CERPU</name>
<dbReference type="AlphaFoldDB" id="A0A8T0ILV9"/>
<sequence>MLLQLGVMEVQAHHQAGIIERHIWDLNPHSTVHFDQKRNTYAGETMAISSFQLAESGDICEGTYGFLPCFTSVGSTLFLVLGFGYLFFLAAKFISDGSELLLEVGMALL</sequence>
<proteinExistence type="predicted"/>
<keyword evidence="1" id="KW-0472">Membrane</keyword>
<dbReference type="Proteomes" id="UP000822688">
    <property type="component" value="Chromosome 3"/>
</dbReference>
<evidence type="ECO:0000313" key="3">
    <source>
        <dbReference type="Proteomes" id="UP000822688"/>
    </source>
</evidence>
<keyword evidence="3" id="KW-1185">Reference proteome</keyword>